<accession>A0A2W4IU40</accession>
<evidence type="ECO:0000313" key="1">
    <source>
        <dbReference type="EMBL" id="PZM89698.1"/>
    </source>
</evidence>
<protein>
    <submittedName>
        <fullName evidence="1">Uncharacterized protein</fullName>
    </submittedName>
</protein>
<gene>
    <name evidence="1" type="ORF">DIU77_18795</name>
</gene>
<organism evidence="1">
    <name type="scientific">Thermocrispum agreste</name>
    <dbReference type="NCBI Taxonomy" id="37925"/>
    <lineage>
        <taxon>Bacteria</taxon>
        <taxon>Bacillati</taxon>
        <taxon>Actinomycetota</taxon>
        <taxon>Actinomycetes</taxon>
        <taxon>Pseudonocardiales</taxon>
        <taxon>Pseudonocardiaceae</taxon>
        <taxon>Thermocrispum</taxon>
    </lineage>
</organism>
<dbReference type="SUPFAM" id="SSF51735">
    <property type="entry name" value="NAD(P)-binding Rossmann-fold domains"/>
    <property type="match status" value="1"/>
</dbReference>
<dbReference type="AlphaFoldDB" id="A0A2W4IU40"/>
<dbReference type="InterPro" id="IPR036291">
    <property type="entry name" value="NAD(P)-bd_dom_sf"/>
</dbReference>
<comment type="caution">
    <text evidence="1">The sequence shown here is derived from an EMBL/GenBank/DDBJ whole genome shotgun (WGS) entry which is preliminary data.</text>
</comment>
<sequence>MSGARTSTVPEVADTVDAVARLASLPGLTTASEVAADVAGASATGKLLPVVPELEAVLPLRGLRRGSTVSVTGARSVLLALLARATAAGSWAAVVGIPDVGLAAAAELGVELCRTALVPRPGPDVVRVAAALLDGVDIVVVPGGTSMAAASARRLTARVRHRGGVLVAEGRWPGADVELVCTPGSWDGVDEFGRGYLSARTMRIQGRGKSSARVLETTVLLPGPSGGVEAGEHARRLEVAS</sequence>
<dbReference type="STRING" id="1111738.GCA_000427905_01564"/>
<dbReference type="EMBL" id="QGUI01000939">
    <property type="protein sequence ID" value="PZM89698.1"/>
    <property type="molecule type" value="Genomic_DNA"/>
</dbReference>
<reference evidence="1" key="1">
    <citation type="submission" date="2018-05" db="EMBL/GenBank/DDBJ databases">
        <authorList>
            <person name="Lanie J.A."/>
            <person name="Ng W.-L."/>
            <person name="Kazmierczak K.M."/>
            <person name="Andrzejewski T.M."/>
            <person name="Davidsen T.M."/>
            <person name="Wayne K.J."/>
            <person name="Tettelin H."/>
            <person name="Glass J.I."/>
            <person name="Rusch D."/>
            <person name="Podicherti R."/>
            <person name="Tsui H.-C.T."/>
            <person name="Winkler M.E."/>
        </authorList>
    </citation>
    <scope>NUCLEOTIDE SEQUENCE</scope>
    <source>
        <strain evidence="1">ZC4RG45</strain>
    </source>
</reference>
<proteinExistence type="predicted"/>
<name>A0A2W4IU40_9PSEU</name>